<dbReference type="PROSITE" id="PS00518">
    <property type="entry name" value="ZF_RING_1"/>
    <property type="match status" value="1"/>
</dbReference>
<dbReference type="Pfam" id="PF18346">
    <property type="entry name" value="SH3_15"/>
    <property type="match status" value="1"/>
</dbReference>
<dbReference type="GO" id="GO:0016740">
    <property type="term" value="F:transferase activity"/>
    <property type="evidence" value="ECO:0007669"/>
    <property type="project" value="UniProtKB-KW"/>
</dbReference>
<dbReference type="PANTHER" id="PTHR25465:SF75">
    <property type="entry name" value="E3 UBIQUITIN_ISG15 LIGASE TRIM25-RELATED"/>
    <property type="match status" value="1"/>
</dbReference>
<dbReference type="PROSITE" id="PS50119">
    <property type="entry name" value="ZF_BBOX"/>
    <property type="match status" value="1"/>
</dbReference>
<evidence type="ECO:0000259" key="11">
    <source>
        <dbReference type="PROSITE" id="PS50119"/>
    </source>
</evidence>
<dbReference type="EMBL" id="JAFHDT010000015">
    <property type="protein sequence ID" value="KAI7799579.1"/>
    <property type="molecule type" value="Genomic_DNA"/>
</dbReference>
<dbReference type="PROSITE" id="PS50089">
    <property type="entry name" value="ZF_RING_2"/>
    <property type="match status" value="1"/>
</dbReference>
<keyword evidence="8" id="KW-0040">ANK repeat</keyword>
<dbReference type="InterPro" id="IPR017907">
    <property type="entry name" value="Znf_RING_CS"/>
</dbReference>
<dbReference type="CDD" id="cd19769">
    <property type="entry name" value="Bbox2_TRIM16-like"/>
    <property type="match status" value="1"/>
</dbReference>
<dbReference type="InterPro" id="IPR000315">
    <property type="entry name" value="Znf_B-box"/>
</dbReference>
<sequence>MAEAILGEQDRYSCAICLDLLKDPVTIPCGHSYCMRCIDKCWNTEDPRRAYSCPQCRHIFNSKPSLNRSTVLAEIMERVRDTTPQVSESAQSLAGPGDIACDFCQERKFKAVKSCLECLCSYCENHLHPHYNVPALKKHKLVKATIMATCSKHDKLLEVYCRTDQKCVCTHCLLDDHKGHDTVPSTVERNEKKKKLKDNQKKVKQTIQTKEKELHKMTTNITSHSNSAEKAVEDSKRIFTELVRFVEMRSAKIIEKIEAYQKADLDQGADLQEKLLLEITELQRRDGVQERLLQTDDNIHFLQNFESVSSESDHFPRLSFKPCCSYTDVSKLTSELKQRLETVFDEEISKTLNKVSDLATKTTPVSLIKIGDKIRVKPSVHTPKHDWGNVTLKSVGVVQAIKDDGILVVDFPGHANWKGILSEMELITVDNEFDHSRFKIGSSVRVKASVDTPEYGWGDVTKNGIGILKAVNGDELTVDFPEHSGWTGMISEMELEPTDDTDNSRFKTGSRVHVKASVDTPEYGWGDVTKNSVGIVKSVDGDELTVDFPEHSGWTGMVSEMDFPVGKIAHKRPLMSYFAESKAWMGEVSEMELVRSPGSGN</sequence>
<evidence type="ECO:0000256" key="9">
    <source>
        <dbReference type="PROSITE-ProRule" id="PRU00024"/>
    </source>
</evidence>
<evidence type="ECO:0000256" key="1">
    <source>
        <dbReference type="ARBA" id="ARBA00004906"/>
    </source>
</evidence>
<keyword evidence="3" id="KW-0479">Metal-binding</keyword>
<dbReference type="SMART" id="SM00336">
    <property type="entry name" value="BBOX"/>
    <property type="match status" value="1"/>
</dbReference>
<evidence type="ECO:0000256" key="5">
    <source>
        <dbReference type="ARBA" id="ARBA00022771"/>
    </source>
</evidence>
<dbReference type="PANTHER" id="PTHR25465">
    <property type="entry name" value="B-BOX DOMAIN CONTAINING"/>
    <property type="match status" value="1"/>
</dbReference>
<keyword evidence="5 9" id="KW-0863">Zinc-finger</keyword>
<name>A0A9W7WHJ4_TRIRA</name>
<feature type="domain" description="RING-type" evidence="10">
    <location>
        <begin position="14"/>
        <end position="57"/>
    </location>
</feature>
<evidence type="ECO:0000259" key="10">
    <source>
        <dbReference type="PROSITE" id="PS50089"/>
    </source>
</evidence>
<dbReference type="Proteomes" id="UP001059041">
    <property type="component" value="Linkage Group LG15"/>
</dbReference>
<dbReference type="SUPFAM" id="SSF57845">
    <property type="entry name" value="B-box zinc-binding domain"/>
    <property type="match status" value="1"/>
</dbReference>
<evidence type="ECO:0000256" key="8">
    <source>
        <dbReference type="ARBA" id="ARBA00023043"/>
    </source>
</evidence>
<dbReference type="Gene3D" id="4.10.830.40">
    <property type="match status" value="1"/>
</dbReference>
<gene>
    <name evidence="12" type="ORF">IRJ41_006464</name>
</gene>
<evidence type="ECO:0000256" key="7">
    <source>
        <dbReference type="ARBA" id="ARBA00022833"/>
    </source>
</evidence>
<dbReference type="GO" id="GO:0008270">
    <property type="term" value="F:zinc ion binding"/>
    <property type="evidence" value="ECO:0007669"/>
    <property type="project" value="UniProtKB-KW"/>
</dbReference>
<feature type="domain" description="B box-type" evidence="11">
    <location>
        <begin position="145"/>
        <end position="185"/>
    </location>
</feature>
<evidence type="ECO:0000256" key="3">
    <source>
        <dbReference type="ARBA" id="ARBA00022723"/>
    </source>
</evidence>
<evidence type="ECO:0000256" key="6">
    <source>
        <dbReference type="ARBA" id="ARBA00022786"/>
    </source>
</evidence>
<comment type="caution">
    <text evidence="12">The sequence shown here is derived from an EMBL/GenBank/DDBJ whole genome shotgun (WGS) entry which is preliminary data.</text>
</comment>
<evidence type="ECO:0000313" key="12">
    <source>
        <dbReference type="EMBL" id="KAI7799579.1"/>
    </source>
</evidence>
<dbReference type="SMART" id="SM00184">
    <property type="entry name" value="RING"/>
    <property type="match status" value="1"/>
</dbReference>
<dbReference type="Pfam" id="PF25600">
    <property type="entry name" value="TRIM_CC"/>
    <property type="match status" value="1"/>
</dbReference>
<accession>A0A9W7WHJ4</accession>
<dbReference type="Pfam" id="PF00643">
    <property type="entry name" value="zf-B_box"/>
    <property type="match status" value="1"/>
</dbReference>
<dbReference type="Pfam" id="PF15227">
    <property type="entry name" value="zf-C3HC4_4"/>
    <property type="match status" value="1"/>
</dbReference>
<organism evidence="12 13">
    <name type="scientific">Triplophysa rosa</name>
    <name type="common">Cave loach</name>
    <dbReference type="NCBI Taxonomy" id="992332"/>
    <lineage>
        <taxon>Eukaryota</taxon>
        <taxon>Metazoa</taxon>
        <taxon>Chordata</taxon>
        <taxon>Craniata</taxon>
        <taxon>Vertebrata</taxon>
        <taxon>Euteleostomi</taxon>
        <taxon>Actinopterygii</taxon>
        <taxon>Neopterygii</taxon>
        <taxon>Teleostei</taxon>
        <taxon>Ostariophysi</taxon>
        <taxon>Cypriniformes</taxon>
        <taxon>Nemacheilidae</taxon>
        <taxon>Triplophysa</taxon>
    </lineage>
</organism>
<dbReference type="InterPro" id="IPR040847">
    <property type="entry name" value="SH3_15"/>
</dbReference>
<keyword evidence="4" id="KW-0677">Repeat</keyword>
<keyword evidence="7" id="KW-0862">Zinc</keyword>
<dbReference type="InterPro" id="IPR058030">
    <property type="entry name" value="TRIM8/14/16/25/29/45/65_CC"/>
</dbReference>
<dbReference type="InterPro" id="IPR051051">
    <property type="entry name" value="E3_ubiq-ligase_TRIM/RNF"/>
</dbReference>
<dbReference type="InterPro" id="IPR013083">
    <property type="entry name" value="Znf_RING/FYVE/PHD"/>
</dbReference>
<dbReference type="AlphaFoldDB" id="A0A9W7WHJ4"/>
<keyword evidence="13" id="KW-1185">Reference proteome</keyword>
<reference evidence="12" key="1">
    <citation type="submission" date="2021-02" db="EMBL/GenBank/DDBJ databases">
        <title>Comparative genomics reveals that relaxation of natural selection precedes convergent phenotypic evolution of cavefish.</title>
        <authorList>
            <person name="Peng Z."/>
        </authorList>
    </citation>
    <scope>NUCLEOTIDE SEQUENCE</scope>
    <source>
        <tissue evidence="12">Muscle</tissue>
    </source>
</reference>
<comment type="pathway">
    <text evidence="1">Protein modification; protein ubiquitination.</text>
</comment>
<evidence type="ECO:0000256" key="2">
    <source>
        <dbReference type="ARBA" id="ARBA00022679"/>
    </source>
</evidence>
<dbReference type="SUPFAM" id="SSF57850">
    <property type="entry name" value="RING/U-box"/>
    <property type="match status" value="1"/>
</dbReference>
<protein>
    <submittedName>
        <fullName evidence="12">E3 ubiquitin-protein ligase TRIM8</fullName>
    </submittedName>
</protein>
<keyword evidence="6" id="KW-0833">Ubl conjugation pathway</keyword>
<evidence type="ECO:0000313" key="13">
    <source>
        <dbReference type="Proteomes" id="UP001059041"/>
    </source>
</evidence>
<evidence type="ECO:0000256" key="4">
    <source>
        <dbReference type="ARBA" id="ARBA00022737"/>
    </source>
</evidence>
<dbReference type="Gene3D" id="3.30.40.10">
    <property type="entry name" value="Zinc/RING finger domain, C3HC4 (zinc finger)"/>
    <property type="match status" value="1"/>
</dbReference>
<keyword evidence="2" id="KW-0808">Transferase</keyword>
<dbReference type="InterPro" id="IPR001841">
    <property type="entry name" value="Znf_RING"/>
</dbReference>
<dbReference type="Gene3D" id="3.30.160.60">
    <property type="entry name" value="Classic Zinc Finger"/>
    <property type="match status" value="1"/>
</dbReference>
<proteinExistence type="predicted"/>